<dbReference type="InterPro" id="IPR052047">
    <property type="entry name" value="GH94_Enzymes"/>
</dbReference>
<dbReference type="InterPro" id="IPR010383">
    <property type="entry name" value="Glyco_hydrolase_94_b-supersand"/>
</dbReference>
<dbReference type="GO" id="GO:0030246">
    <property type="term" value="F:carbohydrate binding"/>
    <property type="evidence" value="ECO:0007669"/>
    <property type="project" value="InterPro"/>
</dbReference>
<reference evidence="5 6" key="1">
    <citation type="submission" date="2019-08" db="EMBL/GenBank/DDBJ databases">
        <title>Genome sequencing of Paenibacillus faecis DSM 23593(T).</title>
        <authorList>
            <person name="Kook J.-K."/>
            <person name="Park S.-N."/>
            <person name="Lim Y.K."/>
        </authorList>
    </citation>
    <scope>NUCLEOTIDE SEQUENCE [LARGE SCALE GENOMIC DNA]</scope>
    <source>
        <strain evidence="5 6">DSM 23593</strain>
    </source>
</reference>
<keyword evidence="1" id="KW-0328">Glycosyltransferase</keyword>
<dbReference type="InterPro" id="IPR037825">
    <property type="entry name" value="GH94N_CBP"/>
</dbReference>
<dbReference type="PANTHER" id="PTHR37469:SF2">
    <property type="entry name" value="CELLOBIONIC ACID PHOSPHORYLASE"/>
    <property type="match status" value="1"/>
</dbReference>
<dbReference type="InterPro" id="IPR012341">
    <property type="entry name" value="6hp_glycosidase-like_sf"/>
</dbReference>
<dbReference type="Pfam" id="PF06165">
    <property type="entry name" value="GH94_b-supersand"/>
    <property type="match status" value="1"/>
</dbReference>
<dbReference type="Proteomes" id="UP000325218">
    <property type="component" value="Unassembled WGS sequence"/>
</dbReference>
<sequence>MKFGHFDDVRKEYVINTPQTPYPWINYLGNEQFFGLISNTAGGYTFYRDARLRRLTRYRYNNIPLDTGGRYYYLRDHDTQDFWTPGWMPVKRDLDFYECRHGLGYTSITGERGGISVTQLAFIPLGYNGEVHRLTVKNTSAAAKTVSLFSFAEFCLWNAQDDMTNFQRNLSTGEVEVKDSVIYHKTEYRERRNHYAFYSVNRAIDGFDTDRESFVGLYNGLHEPQAVVQGKANNSVASGWSPIGSHEVKLNLAPGEEQSLVFILGYVEVPEEEKWEAPSVINKKPALAMIEKFATDADVDRAMEELAAYWNGLLSKYQINSGDDKLNRMVNIWNPYQCMVTFNMSRSASYFESGIGRGMGFRDSNQDLLGFVHQIPERARERILDIAATQFEDGSAYHQYQPLTKKGNNEVGSGFNDDPLWLILGTAAYIKETGDVSILDEQVPFDSNPNNTATLFEHLKRSYYHVIHNLGPHGLPLIGRADWNDCLNLNCFSKEPGESFQTTENIAGRTAESVFIAGLFVFVSPDFAEICRMRGLDEEASAAVAHMEKMRAVTLEHGFDGEWFLRAYDHYGQKIGSKENEEGQIFIEPQGICVMAGIGVEEGLADKALTSVKEKLDTKYGIVLQQPPYSKYYLNLGEISTYPPGYKENAGIFCHNNPWIMIAETVLGHGDRAFEVYSKIAPAYLEDISEIHRMEPYVYSQMIAGKDAVRHGEAKNSWLTGTAAWNYVAITQAILGIQPDFRGLKVEPCIPAAWDGFEITRVFRGDTYVIKVQNPNRVSKGVKSMTVDGQAVEGNIIVPIGDGGVHQVEVVLG</sequence>
<name>A0A5D0CXI1_9BACL</name>
<evidence type="ECO:0000313" key="5">
    <source>
        <dbReference type="EMBL" id="TYA14423.1"/>
    </source>
</evidence>
<organism evidence="5 6">
    <name type="scientific">Paenibacillus faecis</name>
    <dbReference type="NCBI Taxonomy" id="862114"/>
    <lineage>
        <taxon>Bacteria</taxon>
        <taxon>Bacillati</taxon>
        <taxon>Bacillota</taxon>
        <taxon>Bacilli</taxon>
        <taxon>Bacillales</taxon>
        <taxon>Paenibacillaceae</taxon>
        <taxon>Paenibacillus</taxon>
    </lineage>
</organism>
<evidence type="ECO:0000256" key="1">
    <source>
        <dbReference type="ARBA" id="ARBA00022676"/>
    </source>
</evidence>
<feature type="domain" description="Glycosyl hydrolase 94 catalytic" evidence="4">
    <location>
        <begin position="309"/>
        <end position="736"/>
    </location>
</feature>
<dbReference type="SUPFAM" id="SSF74650">
    <property type="entry name" value="Galactose mutarotase-like"/>
    <property type="match status" value="1"/>
</dbReference>
<feature type="domain" description="Glycosyl hydrolase 94 supersandwich" evidence="3">
    <location>
        <begin position="11"/>
        <end position="294"/>
    </location>
</feature>
<dbReference type="Gene3D" id="1.50.10.10">
    <property type="match status" value="1"/>
</dbReference>
<dbReference type="RefSeq" id="WP_148449968.1">
    <property type="nucleotide sequence ID" value="NZ_VSDO01000001.1"/>
</dbReference>
<protein>
    <submittedName>
        <fullName evidence="5">Glycosyl transferase</fullName>
    </submittedName>
</protein>
<dbReference type="GO" id="GO:0005975">
    <property type="term" value="P:carbohydrate metabolic process"/>
    <property type="evidence" value="ECO:0007669"/>
    <property type="project" value="InterPro"/>
</dbReference>
<dbReference type="Gene3D" id="2.70.98.40">
    <property type="entry name" value="Glycoside hydrolase, family 65, N-terminal domain"/>
    <property type="match status" value="1"/>
</dbReference>
<dbReference type="InterPro" id="IPR033432">
    <property type="entry name" value="GH94_catalytic"/>
</dbReference>
<dbReference type="InterPro" id="IPR037018">
    <property type="entry name" value="GH65_N"/>
</dbReference>
<accession>A0A5D0CXI1</accession>
<keyword evidence="6" id="KW-1185">Reference proteome</keyword>
<dbReference type="Gene3D" id="1.20.890.20">
    <property type="entry name" value="mpn423 like domain"/>
    <property type="match status" value="1"/>
</dbReference>
<dbReference type="AlphaFoldDB" id="A0A5D0CXI1"/>
<evidence type="ECO:0000313" key="6">
    <source>
        <dbReference type="Proteomes" id="UP000325218"/>
    </source>
</evidence>
<dbReference type="SMART" id="SM01068">
    <property type="entry name" value="CBM_X"/>
    <property type="match status" value="1"/>
</dbReference>
<dbReference type="Gene3D" id="2.60.420.10">
    <property type="entry name" value="Maltose phosphorylase, domain 3"/>
    <property type="match status" value="1"/>
</dbReference>
<dbReference type="InterPro" id="IPR008928">
    <property type="entry name" value="6-hairpin_glycosidase_sf"/>
</dbReference>
<dbReference type="SUPFAM" id="SSF48208">
    <property type="entry name" value="Six-hairpin glycosidases"/>
    <property type="match status" value="1"/>
</dbReference>
<dbReference type="Pfam" id="PF17167">
    <property type="entry name" value="Glyco_hydro_94"/>
    <property type="match status" value="1"/>
</dbReference>
<dbReference type="PANTHER" id="PTHR37469">
    <property type="entry name" value="CELLOBIONIC ACID PHOSPHORYLASE-RELATED"/>
    <property type="match status" value="1"/>
</dbReference>
<evidence type="ECO:0000259" key="3">
    <source>
        <dbReference type="Pfam" id="PF06165"/>
    </source>
</evidence>
<dbReference type="OrthoDB" id="9769991at2"/>
<dbReference type="CDD" id="cd11754">
    <property type="entry name" value="GH94N_CBP_like"/>
    <property type="match status" value="1"/>
</dbReference>
<dbReference type="InterPro" id="IPR011013">
    <property type="entry name" value="Gal_mutarotase_sf_dom"/>
</dbReference>
<gene>
    <name evidence="5" type="ORF">FRY98_01670</name>
</gene>
<dbReference type="EMBL" id="VSDO01000001">
    <property type="protein sequence ID" value="TYA14423.1"/>
    <property type="molecule type" value="Genomic_DNA"/>
</dbReference>
<proteinExistence type="predicted"/>
<comment type="caution">
    <text evidence="5">The sequence shown here is derived from an EMBL/GenBank/DDBJ whole genome shotgun (WGS) entry which is preliminary data.</text>
</comment>
<dbReference type="GO" id="GO:0016757">
    <property type="term" value="F:glycosyltransferase activity"/>
    <property type="evidence" value="ECO:0007669"/>
    <property type="project" value="UniProtKB-KW"/>
</dbReference>
<evidence type="ECO:0000259" key="4">
    <source>
        <dbReference type="Pfam" id="PF17167"/>
    </source>
</evidence>
<evidence type="ECO:0000256" key="2">
    <source>
        <dbReference type="ARBA" id="ARBA00022679"/>
    </source>
</evidence>
<keyword evidence="2 5" id="KW-0808">Transferase</keyword>